<evidence type="ECO:0000313" key="3">
    <source>
        <dbReference type="Proteomes" id="UP001464378"/>
    </source>
</evidence>
<dbReference type="RefSeq" id="WP_208318781.1">
    <property type="nucleotide sequence ID" value="NZ_JBBMFK010000013.1"/>
</dbReference>
<keyword evidence="3" id="KW-1185">Reference proteome</keyword>
<reference evidence="2 3" key="1">
    <citation type="submission" date="2024-03" db="EMBL/GenBank/DDBJ databases">
        <title>Human intestinal bacterial collection.</title>
        <authorList>
            <person name="Pauvert C."/>
            <person name="Hitch T.C.A."/>
            <person name="Clavel T."/>
        </authorList>
    </citation>
    <scope>NUCLEOTIDE SEQUENCE [LARGE SCALE GENOMIC DNA]</scope>
    <source>
        <strain evidence="2 3">CLA-AP-H29</strain>
    </source>
</reference>
<feature type="compositionally biased region" description="Basic and acidic residues" evidence="1">
    <location>
        <begin position="184"/>
        <end position="201"/>
    </location>
</feature>
<protein>
    <recommendedName>
        <fullName evidence="4">DUF4303 domain-containing protein</fullName>
    </recommendedName>
</protein>
<organism evidence="2 3">
    <name type="scientific">Pseudoflavonifractor intestinihominis</name>
    <dbReference type="NCBI Taxonomy" id="3133171"/>
    <lineage>
        <taxon>Bacteria</taxon>
        <taxon>Bacillati</taxon>
        <taxon>Bacillota</taxon>
        <taxon>Clostridia</taxon>
        <taxon>Eubacteriales</taxon>
        <taxon>Oscillospiraceae</taxon>
        <taxon>Pseudoflavonifractor</taxon>
    </lineage>
</organism>
<evidence type="ECO:0000313" key="2">
    <source>
        <dbReference type="EMBL" id="MEQ2443645.1"/>
    </source>
</evidence>
<comment type="caution">
    <text evidence="2">The sequence shown here is derived from an EMBL/GenBank/DDBJ whole genome shotgun (WGS) entry which is preliminary data.</text>
</comment>
<evidence type="ECO:0008006" key="4">
    <source>
        <dbReference type="Google" id="ProtNLM"/>
    </source>
</evidence>
<proteinExistence type="predicted"/>
<accession>A0ABV1E8K6</accession>
<gene>
    <name evidence="2" type="ORF">WMO64_09185</name>
</gene>
<dbReference type="EMBL" id="JBBMFK010000013">
    <property type="protein sequence ID" value="MEQ2443645.1"/>
    <property type="molecule type" value="Genomic_DNA"/>
</dbReference>
<sequence length="201" mass="23377">MGYRSNFLLTAKPMTEDLYQRISDELKQYVPYIMCECMEDGAGVWLNEDDTWYSCQSDMIQLSKDFPDTFFELSVEGENHNDDWRAYFSDGKYQVNDALRLFWPFIPNELREDHSDEDALDYAGCARLEHLKVIRAAIYHSLRILLAKDEKDFPWDEDLIQAAEAMCRKFLASKGFVVPAAEQPDGKQEKDGGNDDEREKT</sequence>
<dbReference type="Proteomes" id="UP001464378">
    <property type="component" value="Unassembled WGS sequence"/>
</dbReference>
<evidence type="ECO:0000256" key="1">
    <source>
        <dbReference type="SAM" id="MobiDB-lite"/>
    </source>
</evidence>
<feature type="region of interest" description="Disordered" evidence="1">
    <location>
        <begin position="180"/>
        <end position="201"/>
    </location>
</feature>
<name>A0ABV1E8K6_9FIRM</name>